<feature type="coiled-coil region" evidence="1">
    <location>
        <begin position="145"/>
        <end position="207"/>
    </location>
</feature>
<evidence type="ECO:0000259" key="2">
    <source>
        <dbReference type="Pfam" id="PF01548"/>
    </source>
</evidence>
<organism evidence="4 5">
    <name type="scientific">Hymenobacter guriensis</name>
    <dbReference type="NCBI Taxonomy" id="2793065"/>
    <lineage>
        <taxon>Bacteria</taxon>
        <taxon>Pseudomonadati</taxon>
        <taxon>Bacteroidota</taxon>
        <taxon>Cytophagia</taxon>
        <taxon>Cytophagales</taxon>
        <taxon>Hymenobacteraceae</taxon>
        <taxon>Hymenobacter</taxon>
    </lineage>
</organism>
<dbReference type="Proteomes" id="UP000601099">
    <property type="component" value="Unassembled WGS sequence"/>
</dbReference>
<evidence type="ECO:0000313" key="4">
    <source>
        <dbReference type="EMBL" id="MBG8554987.1"/>
    </source>
</evidence>
<feature type="domain" description="Transposase IS110-like N-terminal" evidence="2">
    <location>
        <begin position="15"/>
        <end position="168"/>
    </location>
</feature>
<dbReference type="PANTHER" id="PTHR33055">
    <property type="entry name" value="TRANSPOSASE FOR INSERTION SEQUENCE ELEMENT IS1111A"/>
    <property type="match status" value="1"/>
</dbReference>
<dbReference type="InterPro" id="IPR003346">
    <property type="entry name" value="Transposase_20"/>
</dbReference>
<dbReference type="Pfam" id="PF02371">
    <property type="entry name" value="Transposase_20"/>
    <property type="match status" value="1"/>
</dbReference>
<protein>
    <submittedName>
        <fullName evidence="4">IS110 family transposase</fullName>
    </submittedName>
</protein>
<dbReference type="RefSeq" id="WP_196956009.1">
    <property type="nucleotide sequence ID" value="NZ_JADWYK010000010.1"/>
</dbReference>
<keyword evidence="5" id="KW-1185">Reference proteome</keyword>
<proteinExistence type="predicted"/>
<dbReference type="NCBIfam" id="NF033542">
    <property type="entry name" value="transpos_IS110"/>
    <property type="match status" value="1"/>
</dbReference>
<dbReference type="PANTHER" id="PTHR33055:SF13">
    <property type="entry name" value="TRANSPOSASE"/>
    <property type="match status" value="1"/>
</dbReference>
<dbReference type="InterPro" id="IPR002525">
    <property type="entry name" value="Transp_IS110-like_N"/>
</dbReference>
<sequence length="361" mass="39823">MPSTKPVSPPLKHVVGIDIAKSSFVACLGQVNGNQQLLFGKETTFENTPGGFASLLSWVARQRAAAVPLWFVVEATGVYYEELAYFLADQQQFLSVLLPNKVKHFARSTELKSKTDQLDARLLCRLGLERALPAWQPPTPALRQLRALARERQVLTKQGAQLKARVHAYQYSYQPDNRTLARLAAQQQLVQEQIAALDQDLAELQAAEPELARKLTQLTSIPGIGLTTAVIVVAETSGFALVENERQLASYAGLDVVQRQSGLSAHATRISKRGNTRLRTALYLPALSSLRHNPRQIAFYARLRTRHPSGKPGVIAVMRKLLVLCYALWKTDRTYDPDYPTAQSVGQEIAPATEAGRGYAG</sequence>
<reference evidence="4 5" key="1">
    <citation type="submission" date="2020-11" db="EMBL/GenBank/DDBJ databases">
        <title>Hymenobacter sp.</title>
        <authorList>
            <person name="Kim M.K."/>
        </authorList>
    </citation>
    <scope>NUCLEOTIDE SEQUENCE [LARGE SCALE GENOMIC DNA]</scope>
    <source>
        <strain evidence="4 5">BT594</strain>
    </source>
</reference>
<accession>A0ABS0L6K4</accession>
<dbReference type="EMBL" id="JADWYK010000010">
    <property type="protein sequence ID" value="MBG8554987.1"/>
    <property type="molecule type" value="Genomic_DNA"/>
</dbReference>
<dbReference type="Pfam" id="PF01548">
    <property type="entry name" value="DEDD_Tnp_IS110"/>
    <property type="match status" value="1"/>
</dbReference>
<evidence type="ECO:0000259" key="3">
    <source>
        <dbReference type="Pfam" id="PF02371"/>
    </source>
</evidence>
<evidence type="ECO:0000256" key="1">
    <source>
        <dbReference type="SAM" id="Coils"/>
    </source>
</evidence>
<feature type="domain" description="Transposase IS116/IS110/IS902 C-terminal" evidence="3">
    <location>
        <begin position="217"/>
        <end position="300"/>
    </location>
</feature>
<keyword evidence="1" id="KW-0175">Coiled coil</keyword>
<evidence type="ECO:0000313" key="5">
    <source>
        <dbReference type="Proteomes" id="UP000601099"/>
    </source>
</evidence>
<gene>
    <name evidence="4" type="ORF">I5L79_15645</name>
</gene>
<name>A0ABS0L6K4_9BACT</name>
<comment type="caution">
    <text evidence="4">The sequence shown here is derived from an EMBL/GenBank/DDBJ whole genome shotgun (WGS) entry which is preliminary data.</text>
</comment>
<dbReference type="InterPro" id="IPR047650">
    <property type="entry name" value="Transpos_IS110"/>
</dbReference>